<comment type="caution">
    <text evidence="1">The sequence shown here is derived from an EMBL/GenBank/DDBJ whole genome shotgun (WGS) entry which is preliminary data.</text>
</comment>
<evidence type="ECO:0000313" key="2">
    <source>
        <dbReference type="Proteomes" id="UP000762271"/>
    </source>
</evidence>
<organism evidence="1 2">
    <name type="scientific">Polynucleobacter paneuropaeus</name>
    <dbReference type="NCBI Taxonomy" id="2527775"/>
    <lineage>
        <taxon>Bacteria</taxon>
        <taxon>Pseudomonadati</taxon>
        <taxon>Pseudomonadota</taxon>
        <taxon>Betaproteobacteria</taxon>
        <taxon>Burkholderiales</taxon>
        <taxon>Burkholderiaceae</taxon>
        <taxon>Polynucleobacter</taxon>
    </lineage>
</organism>
<evidence type="ECO:0000313" key="1">
    <source>
        <dbReference type="EMBL" id="MBT8590864.1"/>
    </source>
</evidence>
<dbReference type="EMBL" id="JAANGI010000001">
    <property type="protein sequence ID" value="MBT8590864.1"/>
    <property type="molecule type" value="Genomic_DNA"/>
</dbReference>
<dbReference type="AlphaFoldDB" id="A0AAE3CHC0"/>
<gene>
    <name evidence="1" type="ORF">G6693_02855</name>
</gene>
<accession>A0AAE3CHC0</accession>
<sequence>MNKHSIPLTRIIHENISIVLMYAFSKSPLEKLRGSFLGEWKFLDKAIVGLSKERAEKAAIELAVFIRLLDDKQGISGYLAQTKGDSYGTVYKSDLPNEPLYLRDLTNKIMHAKSFAWDVSDHSKPLLVVYSHDLNRWSYAEINLVALLSFCGSIAS</sequence>
<protein>
    <submittedName>
        <fullName evidence="1">Uncharacterized protein</fullName>
    </submittedName>
</protein>
<proteinExistence type="predicted"/>
<dbReference type="Proteomes" id="UP000762271">
    <property type="component" value="Unassembled WGS sequence"/>
</dbReference>
<reference evidence="1" key="1">
    <citation type="journal article" date="2021" name="Genome Biol. Evol.">
        <title>Continental-Scale Gene Flow Prevents Allopatric Divergence of Pelagic Freshwater Bacteria.</title>
        <authorList>
            <person name="Hoetzinger M."/>
            <person name="Pitt A."/>
            <person name="Huemer A."/>
            <person name="Hahn M.W."/>
        </authorList>
    </citation>
    <scope>NUCLEOTIDE SEQUENCE</scope>
    <source>
        <strain evidence="1">AP-YLGG-20-G6</strain>
    </source>
</reference>
<name>A0AAE3CHC0_9BURK</name>